<proteinExistence type="predicted"/>
<comment type="caution">
    <text evidence="2">The sequence shown here is derived from an EMBL/GenBank/DDBJ whole genome shotgun (WGS) entry which is preliminary data.</text>
</comment>
<gene>
    <name evidence="2" type="ORF">OS493_018605</name>
</gene>
<evidence type="ECO:0000256" key="1">
    <source>
        <dbReference type="SAM" id="MobiDB-lite"/>
    </source>
</evidence>
<evidence type="ECO:0000313" key="2">
    <source>
        <dbReference type="EMBL" id="KAJ7384918.1"/>
    </source>
</evidence>
<name>A0A9W9ZNF4_9CNID</name>
<accession>A0A9W9ZNF4</accession>
<keyword evidence="3" id="KW-1185">Reference proteome</keyword>
<feature type="region of interest" description="Disordered" evidence="1">
    <location>
        <begin position="88"/>
        <end position="114"/>
    </location>
</feature>
<reference evidence="2" key="1">
    <citation type="submission" date="2023-01" db="EMBL/GenBank/DDBJ databases">
        <title>Genome assembly of the deep-sea coral Lophelia pertusa.</title>
        <authorList>
            <person name="Herrera S."/>
            <person name="Cordes E."/>
        </authorList>
    </citation>
    <scope>NUCLEOTIDE SEQUENCE</scope>
    <source>
        <strain evidence="2">USNM1676648</strain>
        <tissue evidence="2">Polyp</tissue>
    </source>
</reference>
<evidence type="ECO:0000313" key="3">
    <source>
        <dbReference type="Proteomes" id="UP001163046"/>
    </source>
</evidence>
<dbReference type="EMBL" id="MU825883">
    <property type="protein sequence ID" value="KAJ7384918.1"/>
    <property type="molecule type" value="Genomic_DNA"/>
</dbReference>
<protein>
    <submittedName>
        <fullName evidence="2">Uncharacterized protein</fullName>
    </submittedName>
</protein>
<organism evidence="2 3">
    <name type="scientific">Desmophyllum pertusum</name>
    <dbReference type="NCBI Taxonomy" id="174260"/>
    <lineage>
        <taxon>Eukaryota</taxon>
        <taxon>Metazoa</taxon>
        <taxon>Cnidaria</taxon>
        <taxon>Anthozoa</taxon>
        <taxon>Hexacorallia</taxon>
        <taxon>Scleractinia</taxon>
        <taxon>Caryophylliina</taxon>
        <taxon>Caryophylliidae</taxon>
        <taxon>Desmophyllum</taxon>
    </lineage>
</organism>
<sequence length="161" mass="18567">MRAPQKGTCFSYRFCYQPMRSLHVTDIKMALYAYSCLDHWSEENQHNSFYFCEKSNGFIAFCAIAVISSTIAYTNQRRRQICSLRASSLGDRGQRKRGASSPTPHPPPPREVARRLPDRSTLYSNFNDLENIRYDNLVLGISLVEMARLESNFKIRREDGS</sequence>
<dbReference type="AlphaFoldDB" id="A0A9W9ZNF4"/>
<dbReference type="Proteomes" id="UP001163046">
    <property type="component" value="Unassembled WGS sequence"/>
</dbReference>